<dbReference type="MEROPS" id="M38.982"/>
<dbReference type="PROSITE" id="PS01120">
    <property type="entry name" value="UREASE_1"/>
    <property type="match status" value="1"/>
</dbReference>
<dbReference type="OrthoDB" id="9802793at2"/>
<dbReference type="InterPro" id="IPR011059">
    <property type="entry name" value="Metal-dep_hydrolase_composite"/>
</dbReference>
<comment type="PTM">
    <text evidence="7">Carbamylation allows a single lysine to coordinate two nickel ions.</text>
</comment>
<organism evidence="14 15">
    <name type="scientific">Actibacterium mucosum KCTC 23349</name>
    <dbReference type="NCBI Taxonomy" id="1454373"/>
    <lineage>
        <taxon>Bacteria</taxon>
        <taxon>Pseudomonadati</taxon>
        <taxon>Pseudomonadota</taxon>
        <taxon>Alphaproteobacteria</taxon>
        <taxon>Rhodobacterales</taxon>
        <taxon>Roseobacteraceae</taxon>
        <taxon>Actibacterium</taxon>
    </lineage>
</organism>
<dbReference type="EMBL" id="JFKE01000004">
    <property type="protein sequence ID" value="KAJ55506.1"/>
    <property type="molecule type" value="Genomic_DNA"/>
</dbReference>
<comment type="cofactor">
    <cofactor evidence="5 8 11">
        <name>Ni cation</name>
        <dbReference type="ChEBI" id="CHEBI:25516"/>
    </cofactor>
    <text evidence="5 8 11">Binds 2 nickel ions per subunit.</text>
</comment>
<keyword evidence="15" id="KW-1185">Reference proteome</keyword>
<dbReference type="PROSITE" id="PS51368">
    <property type="entry name" value="UREASE_3"/>
    <property type="match status" value="1"/>
</dbReference>
<keyword evidence="2 5" id="KW-0533">Nickel</keyword>
<comment type="PTM">
    <text evidence="5">Carboxylation allows a single lysine to coordinate two nickel ions.</text>
</comment>
<dbReference type="NCBIfam" id="NF009686">
    <property type="entry name" value="PRK13207.1"/>
    <property type="match status" value="1"/>
</dbReference>
<dbReference type="Pfam" id="PF00449">
    <property type="entry name" value="Urease_alpha"/>
    <property type="match status" value="1"/>
</dbReference>
<comment type="pathway">
    <text evidence="1 5">Nitrogen metabolism; urea degradation; CO(2) and NH(3) from urea (urease route): step 1/1.</text>
</comment>
<dbReference type="Gene3D" id="2.30.40.10">
    <property type="entry name" value="Urease, subunit C, domain 1"/>
    <property type="match status" value="1"/>
</dbReference>
<dbReference type="InterPro" id="IPR029754">
    <property type="entry name" value="Urease_Ni-bd"/>
</dbReference>
<gene>
    <name evidence="5 14" type="primary">ureC</name>
    <name evidence="14" type="ORF">ACMU_12495</name>
</gene>
<reference evidence="14 15" key="1">
    <citation type="submission" date="2014-03" db="EMBL/GenBank/DDBJ databases">
        <title>Draft Genome Sequence of Actibacterium mucosum KCTC 23349, a Marine Alphaproteobacterium with Complex Ionic Requirements Isolated from Mediterranean Seawater at Malvarrosa Beach, Valencia, Spain.</title>
        <authorList>
            <person name="Arahal D.R."/>
            <person name="Shao Z."/>
            <person name="Lai Q."/>
            <person name="Pujalte M.J."/>
        </authorList>
    </citation>
    <scope>NUCLEOTIDE SEQUENCE [LARGE SCALE GENOMIC DNA]</scope>
    <source>
        <strain evidence="14 15">KCTC 23349</strain>
    </source>
</reference>
<dbReference type="RefSeq" id="WP_035259339.1">
    <property type="nucleotide sequence ID" value="NZ_JFKE01000004.1"/>
</dbReference>
<dbReference type="GO" id="GO:0005737">
    <property type="term" value="C:cytoplasm"/>
    <property type="evidence" value="ECO:0007669"/>
    <property type="project" value="UniProtKB-SubCell"/>
</dbReference>
<comment type="caution">
    <text evidence="14">The sequence shown here is derived from an EMBL/GenBank/DDBJ whole genome shotgun (WGS) entry which is preliminary data.</text>
</comment>
<feature type="binding site" evidence="5 8">
    <location>
        <position position="138"/>
    </location>
    <ligand>
        <name>Ni(2+)</name>
        <dbReference type="ChEBI" id="CHEBI:49786"/>
        <label>1</label>
    </ligand>
</feature>
<accession>A0A037ZL13</accession>
<feature type="domain" description="Urease" evidence="13">
    <location>
        <begin position="131"/>
        <end position="569"/>
    </location>
</feature>
<dbReference type="InterPro" id="IPR005848">
    <property type="entry name" value="Urease_asu"/>
</dbReference>
<dbReference type="InterPro" id="IPR006680">
    <property type="entry name" value="Amidohydro-rel"/>
</dbReference>
<dbReference type="UniPathway" id="UPA00258">
    <property type="reaction ID" value="UER00370"/>
</dbReference>
<dbReference type="SUPFAM" id="SSF51338">
    <property type="entry name" value="Composite domain of metallo-dependent hydrolases"/>
    <property type="match status" value="2"/>
</dbReference>
<feature type="binding site" description="via carbamate group" evidence="5 8">
    <location>
        <position position="219"/>
    </location>
    <ligand>
        <name>Ni(2+)</name>
        <dbReference type="ChEBI" id="CHEBI:49786"/>
        <label>2</label>
    </ligand>
</feature>
<dbReference type="InterPro" id="IPR050112">
    <property type="entry name" value="Urease_alpha_subunit"/>
</dbReference>
<evidence type="ECO:0000256" key="11">
    <source>
        <dbReference type="RuleBase" id="RU000510"/>
    </source>
</evidence>
<dbReference type="Proteomes" id="UP000026249">
    <property type="component" value="Unassembled WGS sequence"/>
</dbReference>
<dbReference type="Pfam" id="PF01979">
    <property type="entry name" value="Amidohydro_1"/>
    <property type="match status" value="1"/>
</dbReference>
<comment type="similarity">
    <text evidence="5 12">Belongs to the metallo-dependent hydrolases superfamily. Urease alpha subunit family.</text>
</comment>
<dbReference type="GO" id="GO:0043419">
    <property type="term" value="P:urea catabolic process"/>
    <property type="evidence" value="ECO:0007669"/>
    <property type="project" value="UniProtKB-UniRule"/>
</dbReference>
<proteinExistence type="inferred from homology"/>
<feature type="binding site" evidence="5 8">
    <location>
        <position position="362"/>
    </location>
    <ligand>
        <name>Ni(2+)</name>
        <dbReference type="ChEBI" id="CHEBI:49786"/>
        <label>1</label>
    </ligand>
</feature>
<dbReference type="PRINTS" id="PR01752">
    <property type="entry name" value="UREASE"/>
</dbReference>
<name>A0A037ZL13_9RHOB</name>
<feature type="binding site" description="via carbamate group" evidence="5 8">
    <location>
        <position position="219"/>
    </location>
    <ligand>
        <name>Ni(2+)</name>
        <dbReference type="ChEBI" id="CHEBI:49786"/>
        <label>1</label>
    </ligand>
</feature>
<dbReference type="PANTHER" id="PTHR43440">
    <property type="entry name" value="UREASE"/>
    <property type="match status" value="1"/>
</dbReference>
<dbReference type="HAMAP" id="MF_01953">
    <property type="entry name" value="Urease_alpha"/>
    <property type="match status" value="1"/>
</dbReference>
<keyword evidence="3 5" id="KW-0479">Metal-binding</keyword>
<dbReference type="PROSITE" id="PS00145">
    <property type="entry name" value="UREASE_2"/>
    <property type="match status" value="1"/>
</dbReference>
<comment type="subunit">
    <text evidence="5">Heterotrimer of UreA (gamma), UreB (beta) and UreC (alpha) subunits. Three heterotrimers associate to form the active enzyme.</text>
</comment>
<keyword evidence="4 5" id="KW-0378">Hydrolase</keyword>
<comment type="catalytic activity">
    <reaction evidence="5 11">
        <text>urea + 2 H2O + H(+) = hydrogencarbonate + 2 NH4(+)</text>
        <dbReference type="Rhea" id="RHEA:20557"/>
        <dbReference type="ChEBI" id="CHEBI:15377"/>
        <dbReference type="ChEBI" id="CHEBI:15378"/>
        <dbReference type="ChEBI" id="CHEBI:16199"/>
        <dbReference type="ChEBI" id="CHEBI:17544"/>
        <dbReference type="ChEBI" id="CHEBI:28938"/>
        <dbReference type="EC" id="3.5.1.5"/>
    </reaction>
</comment>
<evidence type="ECO:0000259" key="13">
    <source>
        <dbReference type="PROSITE" id="PS51368"/>
    </source>
</evidence>
<evidence type="ECO:0000256" key="1">
    <source>
        <dbReference type="ARBA" id="ARBA00004897"/>
    </source>
</evidence>
<keyword evidence="5 10" id="KW-0963">Cytoplasm</keyword>
<dbReference type="InterPro" id="IPR017951">
    <property type="entry name" value="Urease_asu_c"/>
</dbReference>
<dbReference type="PANTHER" id="PTHR43440:SF1">
    <property type="entry name" value="UREASE"/>
    <property type="match status" value="1"/>
</dbReference>
<dbReference type="GO" id="GO:0016151">
    <property type="term" value="F:nickel cation binding"/>
    <property type="evidence" value="ECO:0007669"/>
    <property type="project" value="UniProtKB-UniRule"/>
</dbReference>
<dbReference type="CDD" id="cd00375">
    <property type="entry name" value="Urease_alpha"/>
    <property type="match status" value="1"/>
</dbReference>
<dbReference type="AlphaFoldDB" id="A0A037ZL13"/>
<evidence type="ECO:0000256" key="7">
    <source>
        <dbReference type="PIRSR" id="PIRSR611612-50"/>
    </source>
</evidence>
<evidence type="ECO:0000256" key="12">
    <source>
        <dbReference type="RuleBase" id="RU004158"/>
    </source>
</evidence>
<evidence type="ECO:0000256" key="10">
    <source>
        <dbReference type="PROSITE-ProRule" id="PRU00700"/>
    </source>
</evidence>
<evidence type="ECO:0000256" key="8">
    <source>
        <dbReference type="PIRSR" id="PIRSR611612-51"/>
    </source>
</evidence>
<evidence type="ECO:0000256" key="6">
    <source>
        <dbReference type="NCBIfam" id="TIGR01792"/>
    </source>
</evidence>
<evidence type="ECO:0000256" key="2">
    <source>
        <dbReference type="ARBA" id="ARBA00022596"/>
    </source>
</evidence>
<dbReference type="GO" id="GO:0009039">
    <property type="term" value="F:urease activity"/>
    <property type="evidence" value="ECO:0007669"/>
    <property type="project" value="UniProtKB-UniRule"/>
</dbReference>
<dbReference type="InterPro" id="IPR011612">
    <property type="entry name" value="Urease_alpha_N_dom"/>
</dbReference>
<evidence type="ECO:0000256" key="3">
    <source>
        <dbReference type="ARBA" id="ARBA00022723"/>
    </source>
</evidence>
<comment type="subcellular location">
    <subcellularLocation>
        <location evidence="5 10">Cytoplasm</location>
    </subcellularLocation>
</comment>
<dbReference type="NCBIfam" id="TIGR01792">
    <property type="entry name" value="urease_alph"/>
    <property type="match status" value="1"/>
</dbReference>
<dbReference type="SUPFAM" id="SSF51556">
    <property type="entry name" value="Metallo-dependent hydrolases"/>
    <property type="match status" value="1"/>
</dbReference>
<dbReference type="InterPro" id="IPR017950">
    <property type="entry name" value="Urease_AS"/>
</dbReference>
<dbReference type="EC" id="3.5.1.5" evidence="5 6"/>
<feature type="modified residue" description="N6-carboxylysine" evidence="5 7">
    <location>
        <position position="219"/>
    </location>
</feature>
<feature type="binding site" evidence="5 10">
    <location>
        <position position="221"/>
    </location>
    <ligand>
        <name>substrate</name>
    </ligand>
</feature>
<feature type="binding site" evidence="5 8">
    <location>
        <position position="248"/>
    </location>
    <ligand>
        <name>Ni(2+)</name>
        <dbReference type="ChEBI" id="CHEBI:49786"/>
        <label>2</label>
    </ligand>
</feature>
<feature type="binding site" evidence="5 8">
    <location>
        <position position="136"/>
    </location>
    <ligand>
        <name>Ni(2+)</name>
        <dbReference type="ChEBI" id="CHEBI:49786"/>
        <label>1</label>
    </ligand>
</feature>
<dbReference type="InterPro" id="IPR032466">
    <property type="entry name" value="Metal_Hydrolase"/>
</dbReference>
<dbReference type="STRING" id="1454373.ACMU_12495"/>
<evidence type="ECO:0000256" key="9">
    <source>
        <dbReference type="PIRSR" id="PIRSR611612-52"/>
    </source>
</evidence>
<feature type="active site" description="Proton donor" evidence="5 9">
    <location>
        <position position="322"/>
    </location>
</feature>
<evidence type="ECO:0000313" key="14">
    <source>
        <dbReference type="EMBL" id="KAJ55506.1"/>
    </source>
</evidence>
<dbReference type="Gene3D" id="3.20.20.140">
    <property type="entry name" value="Metal-dependent hydrolases"/>
    <property type="match status" value="1"/>
</dbReference>
<feature type="binding site" evidence="5 8">
    <location>
        <position position="274"/>
    </location>
    <ligand>
        <name>Ni(2+)</name>
        <dbReference type="ChEBI" id="CHEBI:49786"/>
        <label>2</label>
    </ligand>
</feature>
<dbReference type="NCBIfam" id="NF009685">
    <property type="entry name" value="PRK13206.1"/>
    <property type="match status" value="1"/>
</dbReference>
<evidence type="ECO:0000313" key="15">
    <source>
        <dbReference type="Proteomes" id="UP000026249"/>
    </source>
</evidence>
<sequence>MPAKISRAAYADMYGPTTGDKVRLADTDLIIEVEKDLTTYGEEVKFGGGKVIRDGMGQSQVTRTGGAVDTVITNALIIDHTGIYKADVGLRDGRIAAIGKAGNPDTQPGVNIIVGPGTEAIAGEGKILTAGGFDSHIHFICPQQADDALHSGLTTMLGGGTGPAHGTLATTCTPGPWHIGRMLQALDGIPLNFGLSGKGNASQPDALVEMIKAGACAMKLHEDWGTTPGAIDCCLSVADDMDVQVMIHTDTLNESGFVENTVAAMKGRTIHAFHTEGAGGGHAPDIIKVVGENHVIPSSTNPTRPYTVNTLEEHLDMLMVCHHLDKSIPEDVAFAESRIRKETIAAEDILHDMGAFSIIASDSQAMGRIGEVIIRTWQTAHKMKVQRGRLSEEIGENDNVRVKRYVAKYTINPSIAHGIAHEIGSIEVGKRADLVLWSPAFFGVKPEMSLIGGTIVMAQMGDPNASIPTPQPVYTRPMFGAFGRSLTESSVTFVSQAAQAEGIGAQLGLSKSTVAVQNTRNIGKSDMVMNAATPQIEVNPETYEVRADGELLTCEPATELPMAQRYFMF</sequence>
<protein>
    <recommendedName>
        <fullName evidence="5 6">Urease subunit alpha</fullName>
        <ecNumber evidence="5 6">3.5.1.5</ecNumber>
    </recommendedName>
    <alternativeName>
        <fullName evidence="5">Urea amidohydrolase subunit alpha</fullName>
    </alternativeName>
</protein>
<evidence type="ECO:0000256" key="5">
    <source>
        <dbReference type="HAMAP-Rule" id="MF_01953"/>
    </source>
</evidence>
<evidence type="ECO:0000256" key="4">
    <source>
        <dbReference type="ARBA" id="ARBA00022801"/>
    </source>
</evidence>